<dbReference type="EMBL" id="RBZM01000001">
    <property type="protein sequence ID" value="RKP58302.1"/>
    <property type="molecule type" value="Genomic_DNA"/>
</dbReference>
<organism evidence="4 5">
    <name type="scientific">Cohnella endophytica</name>
    <dbReference type="NCBI Taxonomy" id="2419778"/>
    <lineage>
        <taxon>Bacteria</taxon>
        <taxon>Bacillati</taxon>
        <taxon>Bacillota</taxon>
        <taxon>Bacilli</taxon>
        <taxon>Bacillales</taxon>
        <taxon>Paenibacillaceae</taxon>
        <taxon>Cohnella</taxon>
    </lineage>
</organism>
<protein>
    <submittedName>
        <fullName evidence="4">DeoR/GlpR transcriptional regulator</fullName>
    </submittedName>
</protein>
<evidence type="ECO:0000313" key="5">
    <source>
        <dbReference type="Proteomes" id="UP000282076"/>
    </source>
</evidence>
<proteinExistence type="predicted"/>
<keyword evidence="2" id="KW-0804">Transcription</keyword>
<dbReference type="GO" id="GO:0003700">
    <property type="term" value="F:DNA-binding transcription factor activity"/>
    <property type="evidence" value="ECO:0007669"/>
    <property type="project" value="InterPro"/>
</dbReference>
<dbReference type="Proteomes" id="UP000282076">
    <property type="component" value="Unassembled WGS sequence"/>
</dbReference>
<feature type="domain" description="HTH deoR-type" evidence="3">
    <location>
        <begin position="10"/>
        <end position="65"/>
    </location>
</feature>
<dbReference type="InterPro" id="IPR037171">
    <property type="entry name" value="NagB/RpiA_transferase-like"/>
</dbReference>
<evidence type="ECO:0000259" key="3">
    <source>
        <dbReference type="PROSITE" id="PS51000"/>
    </source>
</evidence>
<dbReference type="Pfam" id="PF00455">
    <property type="entry name" value="DeoRC"/>
    <property type="match status" value="1"/>
</dbReference>
<keyword evidence="1" id="KW-0805">Transcription regulation</keyword>
<gene>
    <name evidence="4" type="ORF">D7Z26_02045</name>
</gene>
<accession>A0A494Y6S7</accession>
<dbReference type="InterPro" id="IPR050313">
    <property type="entry name" value="Carb_Metab_HTH_regulators"/>
</dbReference>
<sequence length="267" mass="29975">MCKERPSMYASQRRNEIYKLAQERQFISVAELSAIYKVSEVTIRSDLKLLERQGKLQKNYGGAAINKDVLQPLSHNVHLLSDAKASIAHKAADLIEEGDSLFLDASSTTILLADYIAKMNNITVITNSIPIFDKLKEYHNGTLISISGTLNPYSQSFVGPFAEEMISKIRVSKAFIAPKGILPEGLRDNIVQEAAIRKKMIESAEKVIVLADHSKFNNEDFVFSISNFDKVHRLVTDQTPKEPFFNLFLQKGIEVWIADQKTAGDDR</sequence>
<dbReference type="InterPro" id="IPR036388">
    <property type="entry name" value="WH-like_DNA-bd_sf"/>
</dbReference>
<keyword evidence="5" id="KW-1185">Reference proteome</keyword>
<dbReference type="InterPro" id="IPR014036">
    <property type="entry name" value="DeoR-like_C"/>
</dbReference>
<dbReference type="SMART" id="SM00420">
    <property type="entry name" value="HTH_DEOR"/>
    <property type="match status" value="1"/>
</dbReference>
<dbReference type="PANTHER" id="PTHR30363:SF44">
    <property type="entry name" value="AGA OPERON TRANSCRIPTIONAL REPRESSOR-RELATED"/>
    <property type="match status" value="1"/>
</dbReference>
<dbReference type="PANTHER" id="PTHR30363">
    <property type="entry name" value="HTH-TYPE TRANSCRIPTIONAL REGULATOR SRLR-RELATED"/>
    <property type="match status" value="1"/>
</dbReference>
<dbReference type="PROSITE" id="PS51000">
    <property type="entry name" value="HTH_DEOR_2"/>
    <property type="match status" value="1"/>
</dbReference>
<dbReference type="SMART" id="SM01134">
    <property type="entry name" value="DeoRC"/>
    <property type="match status" value="1"/>
</dbReference>
<dbReference type="Gene3D" id="3.40.50.1360">
    <property type="match status" value="1"/>
</dbReference>
<evidence type="ECO:0000313" key="4">
    <source>
        <dbReference type="EMBL" id="RKP58302.1"/>
    </source>
</evidence>
<name>A0A494Y6S7_9BACL</name>
<dbReference type="Pfam" id="PF08220">
    <property type="entry name" value="HTH_DeoR"/>
    <property type="match status" value="1"/>
</dbReference>
<evidence type="ECO:0000256" key="1">
    <source>
        <dbReference type="ARBA" id="ARBA00023015"/>
    </source>
</evidence>
<dbReference type="AlphaFoldDB" id="A0A494Y6S7"/>
<dbReference type="SUPFAM" id="SSF46785">
    <property type="entry name" value="Winged helix' DNA-binding domain"/>
    <property type="match status" value="1"/>
</dbReference>
<dbReference type="InterPro" id="IPR001034">
    <property type="entry name" value="DeoR_HTH"/>
</dbReference>
<comment type="caution">
    <text evidence="4">The sequence shown here is derived from an EMBL/GenBank/DDBJ whole genome shotgun (WGS) entry which is preliminary data.</text>
</comment>
<reference evidence="4 5" key="1">
    <citation type="submission" date="2018-10" db="EMBL/GenBank/DDBJ databases">
        <title>Cohnella sp. M2MS4P-1, whole genome shotgun sequence.</title>
        <authorList>
            <person name="Tuo L."/>
        </authorList>
    </citation>
    <scope>NUCLEOTIDE SEQUENCE [LARGE SCALE GENOMIC DNA]</scope>
    <source>
        <strain evidence="4 5">M2MS4P-1</strain>
    </source>
</reference>
<dbReference type="InterPro" id="IPR036390">
    <property type="entry name" value="WH_DNA-bd_sf"/>
</dbReference>
<dbReference type="SUPFAM" id="SSF100950">
    <property type="entry name" value="NagB/RpiA/CoA transferase-like"/>
    <property type="match status" value="1"/>
</dbReference>
<evidence type="ECO:0000256" key="2">
    <source>
        <dbReference type="ARBA" id="ARBA00023163"/>
    </source>
</evidence>
<dbReference type="Gene3D" id="1.10.10.10">
    <property type="entry name" value="Winged helix-like DNA-binding domain superfamily/Winged helix DNA-binding domain"/>
    <property type="match status" value="1"/>
</dbReference>